<dbReference type="EMBL" id="JAIWYP010000015">
    <property type="protein sequence ID" value="KAH3702072.1"/>
    <property type="molecule type" value="Genomic_DNA"/>
</dbReference>
<protein>
    <submittedName>
        <fullName evidence="2">Uncharacterized protein</fullName>
    </submittedName>
</protein>
<evidence type="ECO:0000313" key="2">
    <source>
        <dbReference type="EMBL" id="KAH3702072.1"/>
    </source>
</evidence>
<dbReference type="Proteomes" id="UP000828390">
    <property type="component" value="Unassembled WGS sequence"/>
</dbReference>
<comment type="caution">
    <text evidence="2">The sequence shown here is derived from an EMBL/GenBank/DDBJ whole genome shotgun (WGS) entry which is preliminary data.</text>
</comment>
<sequence>MKVTPSQMITRVPSASARTGTSRARTQTAPIRIATTASRRRESVARNASKDVK</sequence>
<organism evidence="2 3">
    <name type="scientific">Dreissena polymorpha</name>
    <name type="common">Zebra mussel</name>
    <name type="synonym">Mytilus polymorpha</name>
    <dbReference type="NCBI Taxonomy" id="45954"/>
    <lineage>
        <taxon>Eukaryota</taxon>
        <taxon>Metazoa</taxon>
        <taxon>Spiralia</taxon>
        <taxon>Lophotrochozoa</taxon>
        <taxon>Mollusca</taxon>
        <taxon>Bivalvia</taxon>
        <taxon>Autobranchia</taxon>
        <taxon>Heteroconchia</taxon>
        <taxon>Euheterodonta</taxon>
        <taxon>Imparidentia</taxon>
        <taxon>Neoheterodontei</taxon>
        <taxon>Myida</taxon>
        <taxon>Dreissenoidea</taxon>
        <taxon>Dreissenidae</taxon>
        <taxon>Dreissena</taxon>
    </lineage>
</organism>
<feature type="compositionally biased region" description="Polar residues" evidence="1">
    <location>
        <begin position="16"/>
        <end position="28"/>
    </location>
</feature>
<accession>A0A9D3YK90</accession>
<reference evidence="2" key="1">
    <citation type="journal article" date="2019" name="bioRxiv">
        <title>The Genome of the Zebra Mussel, Dreissena polymorpha: A Resource for Invasive Species Research.</title>
        <authorList>
            <person name="McCartney M.A."/>
            <person name="Auch B."/>
            <person name="Kono T."/>
            <person name="Mallez S."/>
            <person name="Zhang Y."/>
            <person name="Obille A."/>
            <person name="Becker A."/>
            <person name="Abrahante J.E."/>
            <person name="Garbe J."/>
            <person name="Badalamenti J.P."/>
            <person name="Herman A."/>
            <person name="Mangelson H."/>
            <person name="Liachko I."/>
            <person name="Sullivan S."/>
            <person name="Sone E.D."/>
            <person name="Koren S."/>
            <person name="Silverstein K.A.T."/>
            <person name="Beckman K.B."/>
            <person name="Gohl D.M."/>
        </authorList>
    </citation>
    <scope>NUCLEOTIDE SEQUENCE</scope>
    <source>
        <strain evidence="2">Duluth1</strain>
        <tissue evidence="2">Whole animal</tissue>
    </source>
</reference>
<gene>
    <name evidence="2" type="ORF">DPMN_077073</name>
</gene>
<keyword evidence="3" id="KW-1185">Reference proteome</keyword>
<reference evidence="2" key="2">
    <citation type="submission" date="2020-11" db="EMBL/GenBank/DDBJ databases">
        <authorList>
            <person name="McCartney M.A."/>
            <person name="Auch B."/>
            <person name="Kono T."/>
            <person name="Mallez S."/>
            <person name="Becker A."/>
            <person name="Gohl D.M."/>
            <person name="Silverstein K.A.T."/>
            <person name="Koren S."/>
            <person name="Bechman K.B."/>
            <person name="Herman A."/>
            <person name="Abrahante J.E."/>
            <person name="Garbe J."/>
        </authorList>
    </citation>
    <scope>NUCLEOTIDE SEQUENCE</scope>
    <source>
        <strain evidence="2">Duluth1</strain>
        <tissue evidence="2">Whole animal</tissue>
    </source>
</reference>
<name>A0A9D3YK90_DREPO</name>
<feature type="region of interest" description="Disordered" evidence="1">
    <location>
        <begin position="1"/>
        <end position="28"/>
    </location>
</feature>
<evidence type="ECO:0000313" key="3">
    <source>
        <dbReference type="Proteomes" id="UP000828390"/>
    </source>
</evidence>
<proteinExistence type="predicted"/>
<dbReference type="AlphaFoldDB" id="A0A9D3YK90"/>
<evidence type="ECO:0000256" key="1">
    <source>
        <dbReference type="SAM" id="MobiDB-lite"/>
    </source>
</evidence>